<accession>A0A3P8KTD1</accession>
<name>A0A3P8KTD1_TSUPA</name>
<organism evidence="1 2">
    <name type="scientific">Tsukamurella paurometabola</name>
    <name type="common">Corynebacterium paurometabolum</name>
    <dbReference type="NCBI Taxonomy" id="2061"/>
    <lineage>
        <taxon>Bacteria</taxon>
        <taxon>Bacillati</taxon>
        <taxon>Actinomycetota</taxon>
        <taxon>Actinomycetes</taxon>
        <taxon>Mycobacteriales</taxon>
        <taxon>Tsukamurellaceae</taxon>
        <taxon>Tsukamurella</taxon>
    </lineage>
</organism>
<dbReference type="AlphaFoldDB" id="A0A3P8KTD1"/>
<evidence type="ECO:0000313" key="1">
    <source>
        <dbReference type="EMBL" id="VDR40037.1"/>
    </source>
</evidence>
<protein>
    <submittedName>
        <fullName evidence="1">Uncharacterized protein</fullName>
    </submittedName>
</protein>
<dbReference type="Proteomes" id="UP000271626">
    <property type="component" value="Chromosome"/>
</dbReference>
<evidence type="ECO:0000313" key="2">
    <source>
        <dbReference type="Proteomes" id="UP000271626"/>
    </source>
</evidence>
<proteinExistence type="predicted"/>
<sequence length="79" mass="8396">MTDANTALSLCGKPVGAACLACHLEDCPAMTDVLLDSIRLCGRRGGLTGRDAAMVVTLLCGKLEPEQPPEPPHRRLRLV</sequence>
<reference evidence="1 2" key="1">
    <citation type="submission" date="2018-12" db="EMBL/GenBank/DDBJ databases">
        <authorList>
            <consortium name="Pathogen Informatics"/>
        </authorList>
    </citation>
    <scope>NUCLEOTIDE SEQUENCE [LARGE SCALE GENOMIC DNA]</scope>
    <source>
        <strain evidence="1 2">NCTC10741</strain>
    </source>
</reference>
<dbReference type="RefSeq" id="WP_126197068.1">
    <property type="nucleotide sequence ID" value="NZ_CP085954.1"/>
</dbReference>
<dbReference type="EMBL" id="LR131273">
    <property type="protein sequence ID" value="VDR40037.1"/>
    <property type="molecule type" value="Genomic_DNA"/>
</dbReference>
<gene>
    <name evidence="1" type="ORF">NCTC10741_03189</name>
</gene>